<evidence type="ECO:0000313" key="4">
    <source>
        <dbReference type="EMBL" id="KAK4643673.1"/>
    </source>
</evidence>
<name>A0ABR0FI84_9PEZI</name>
<dbReference type="EMBL" id="JAFFGZ010000006">
    <property type="protein sequence ID" value="KAK4643673.1"/>
    <property type="molecule type" value="Genomic_DNA"/>
</dbReference>
<proteinExistence type="predicted"/>
<dbReference type="InterPro" id="IPR056884">
    <property type="entry name" value="NPHP3-like_N"/>
</dbReference>
<accession>A0ABR0FI84</accession>
<keyword evidence="5" id="KW-1185">Reference proteome</keyword>
<protein>
    <recommendedName>
        <fullName evidence="6">NACHT domain-containing protein</fullName>
    </recommendedName>
</protein>
<dbReference type="Gene3D" id="3.40.50.300">
    <property type="entry name" value="P-loop containing nucleotide triphosphate hydrolases"/>
    <property type="match status" value="1"/>
</dbReference>
<dbReference type="Pfam" id="PF25053">
    <property type="entry name" value="DUF7791"/>
    <property type="match status" value="1"/>
</dbReference>
<dbReference type="PANTHER" id="PTHR10039:SF5">
    <property type="entry name" value="NACHT DOMAIN-CONTAINING PROTEIN"/>
    <property type="match status" value="1"/>
</dbReference>
<evidence type="ECO:0008006" key="6">
    <source>
        <dbReference type="Google" id="ProtNLM"/>
    </source>
</evidence>
<evidence type="ECO:0000313" key="5">
    <source>
        <dbReference type="Proteomes" id="UP001322138"/>
    </source>
</evidence>
<dbReference type="SUPFAM" id="SSF52540">
    <property type="entry name" value="P-loop containing nucleoside triphosphate hydrolases"/>
    <property type="match status" value="1"/>
</dbReference>
<reference evidence="4 5" key="1">
    <citation type="journal article" date="2023" name="bioRxiv">
        <title>High-quality genome assemblies of four members of thePodospora anserinaspecies complex.</title>
        <authorList>
            <person name="Ament-Velasquez S.L."/>
            <person name="Vogan A.A."/>
            <person name="Wallerman O."/>
            <person name="Hartmann F."/>
            <person name="Gautier V."/>
            <person name="Silar P."/>
            <person name="Giraud T."/>
            <person name="Johannesson H."/>
        </authorList>
    </citation>
    <scope>NUCLEOTIDE SEQUENCE [LARGE SCALE GENOMIC DNA]</scope>
    <source>
        <strain evidence="4 5">CBS 112042</strain>
    </source>
</reference>
<sequence>METLEGLGLAANILQFCQAVGSFINQAHEIYRSGPAALGKVNDLRGISKDLHKMLSEMQRQDTQMKEKHLTETSQLPLHNECLTLLQDLTSSLDQLDLPENPGKKESIMIAFRARWNRSKLEDLEKRIESFRQQLVLGLLVTIRNFTMQSLDHQEAILHRLDGVTQVPRPEQSAPAHALFQHLAHRGGLDNYATDSIRWKTQHSSTLNRVATGQGEMVIPPAIENKLQQQFLSTVLGPDGKNQRQSQIHEAHKRTFEWIFDENGEAEHPWDSFVEWCEQDSLLYWITGKAGSGKSTLMKFISQHPQLMKHLQVWSNGAPVTIASFYFWASGTAMQASSEGLFRSLLYQLLDQHKHIIPKLAPQTWEGTYLFGAPMPMVPADDLRRMLRFTIREVGKTSRICLIIDGLDEFGGSTDDVLDTIEAFTSLSIKVCAASRPWVVFEESFYQKPQLLLQNLTRQDMEEYTQSALRGNRGFRRLRAREPDFAEQLARNIVDKADGVFLWVCLVVKSLLTGLNNDDRISDLQGRLDALPPDLEDLYDAVIKTWDTFYFKHAAQYFELKKAHTGVLEARILFLADTENISHAIEMDNRPISQEEYDSQLSTIRRRLNSRCMGLLEVTSTGNALQPHPVEYLHRTVKDYLRRHDVQARLQAATELFDPYLQLCAAYSLSIKSMPSYITGQDRKIDITLRAYGAMVSARLVATGNTEIMVEILDKMALLLEKEGVLHNQERSPWWPSATLHWFDHFLSHQGFLSHVTRENVTEYVRVRAGRSLQAPSLLLIDAAYSRPDPSVNMFQLLLDLGADINFELLSQGANAGSETGCTVWSEILVAFVSRQFSTVETMNVEKICKVWIPVLRLLLEMGAPVEGQVRDSLQSRCALLFSPHYNMERLFIGLRLLQVGNEEDAFKLLCRELQSMQIAFRQTSRQREKKVDNT</sequence>
<evidence type="ECO:0000259" key="3">
    <source>
        <dbReference type="Pfam" id="PF25053"/>
    </source>
</evidence>
<dbReference type="Proteomes" id="UP001322138">
    <property type="component" value="Unassembled WGS sequence"/>
</dbReference>
<keyword evidence="1" id="KW-0677">Repeat</keyword>
<evidence type="ECO:0000256" key="1">
    <source>
        <dbReference type="ARBA" id="ARBA00022737"/>
    </source>
</evidence>
<dbReference type="RefSeq" id="XP_062732649.1">
    <property type="nucleotide sequence ID" value="XM_062872689.1"/>
</dbReference>
<feature type="domain" description="DUF7791" evidence="3">
    <location>
        <begin position="548"/>
        <end position="675"/>
    </location>
</feature>
<gene>
    <name evidence="4" type="ORF">QC761_0070280</name>
</gene>
<dbReference type="InterPro" id="IPR056693">
    <property type="entry name" value="DUF7791"/>
</dbReference>
<dbReference type="GeneID" id="87891943"/>
<evidence type="ECO:0000259" key="2">
    <source>
        <dbReference type="Pfam" id="PF24883"/>
    </source>
</evidence>
<dbReference type="Pfam" id="PF24883">
    <property type="entry name" value="NPHP3_N"/>
    <property type="match status" value="1"/>
</dbReference>
<organism evidence="4 5">
    <name type="scientific">Podospora bellae-mahoneyi</name>
    <dbReference type="NCBI Taxonomy" id="2093777"/>
    <lineage>
        <taxon>Eukaryota</taxon>
        <taxon>Fungi</taxon>
        <taxon>Dikarya</taxon>
        <taxon>Ascomycota</taxon>
        <taxon>Pezizomycotina</taxon>
        <taxon>Sordariomycetes</taxon>
        <taxon>Sordariomycetidae</taxon>
        <taxon>Sordariales</taxon>
        <taxon>Podosporaceae</taxon>
        <taxon>Podospora</taxon>
    </lineage>
</organism>
<dbReference type="PANTHER" id="PTHR10039">
    <property type="entry name" value="AMELOGENIN"/>
    <property type="match status" value="1"/>
</dbReference>
<dbReference type="InterPro" id="IPR027417">
    <property type="entry name" value="P-loop_NTPase"/>
</dbReference>
<feature type="domain" description="Nephrocystin 3-like N-terminal" evidence="2">
    <location>
        <begin position="271"/>
        <end position="436"/>
    </location>
</feature>
<comment type="caution">
    <text evidence="4">The sequence shown here is derived from an EMBL/GenBank/DDBJ whole genome shotgun (WGS) entry which is preliminary data.</text>
</comment>